<feature type="compositionally biased region" description="Basic and acidic residues" evidence="1">
    <location>
        <begin position="16"/>
        <end position="25"/>
    </location>
</feature>
<comment type="caution">
    <text evidence="2">The sequence shown here is derived from an EMBL/GenBank/DDBJ whole genome shotgun (WGS) entry which is preliminary data.</text>
</comment>
<feature type="non-terminal residue" evidence="2">
    <location>
        <position position="25"/>
    </location>
</feature>
<feature type="region of interest" description="Disordered" evidence="1">
    <location>
        <begin position="1"/>
        <end position="25"/>
    </location>
</feature>
<keyword evidence="3" id="KW-1185">Reference proteome</keyword>
<proteinExistence type="predicted"/>
<evidence type="ECO:0000256" key="1">
    <source>
        <dbReference type="SAM" id="MobiDB-lite"/>
    </source>
</evidence>
<reference evidence="2 3" key="1">
    <citation type="journal article" date="2018" name="Front. Plant Sci.">
        <title>Red Clover (Trifolium pratense) and Zigzag Clover (T. medium) - A Picture of Genomic Similarities and Differences.</title>
        <authorList>
            <person name="Dluhosova J."/>
            <person name="Istvanek J."/>
            <person name="Nedelnik J."/>
            <person name="Repkova J."/>
        </authorList>
    </citation>
    <scope>NUCLEOTIDE SEQUENCE [LARGE SCALE GENOMIC DNA]</scope>
    <source>
        <strain evidence="3">cv. 10/8</strain>
        <tissue evidence="2">Leaf</tissue>
    </source>
</reference>
<dbReference type="EMBL" id="LXQA010798034">
    <property type="protein sequence ID" value="MCI71531.1"/>
    <property type="molecule type" value="Genomic_DNA"/>
</dbReference>
<name>A0A392UDC7_9FABA</name>
<organism evidence="2 3">
    <name type="scientific">Trifolium medium</name>
    <dbReference type="NCBI Taxonomy" id="97028"/>
    <lineage>
        <taxon>Eukaryota</taxon>
        <taxon>Viridiplantae</taxon>
        <taxon>Streptophyta</taxon>
        <taxon>Embryophyta</taxon>
        <taxon>Tracheophyta</taxon>
        <taxon>Spermatophyta</taxon>
        <taxon>Magnoliopsida</taxon>
        <taxon>eudicotyledons</taxon>
        <taxon>Gunneridae</taxon>
        <taxon>Pentapetalae</taxon>
        <taxon>rosids</taxon>
        <taxon>fabids</taxon>
        <taxon>Fabales</taxon>
        <taxon>Fabaceae</taxon>
        <taxon>Papilionoideae</taxon>
        <taxon>50 kb inversion clade</taxon>
        <taxon>NPAAA clade</taxon>
        <taxon>Hologalegina</taxon>
        <taxon>IRL clade</taxon>
        <taxon>Trifolieae</taxon>
        <taxon>Trifolium</taxon>
    </lineage>
</organism>
<sequence>MVAATTSGRTAAMTWLEKRRDIERT</sequence>
<dbReference type="Proteomes" id="UP000265520">
    <property type="component" value="Unassembled WGS sequence"/>
</dbReference>
<protein>
    <submittedName>
        <fullName evidence="2">Uncharacterized protein</fullName>
    </submittedName>
</protein>
<evidence type="ECO:0000313" key="2">
    <source>
        <dbReference type="EMBL" id="MCI71531.1"/>
    </source>
</evidence>
<dbReference type="AlphaFoldDB" id="A0A392UDC7"/>
<evidence type="ECO:0000313" key="3">
    <source>
        <dbReference type="Proteomes" id="UP000265520"/>
    </source>
</evidence>
<accession>A0A392UDC7</accession>